<dbReference type="Proteomes" id="UP000834106">
    <property type="component" value="Chromosome 19"/>
</dbReference>
<evidence type="ECO:0000313" key="2">
    <source>
        <dbReference type="Proteomes" id="UP000834106"/>
    </source>
</evidence>
<keyword evidence="2" id="KW-1185">Reference proteome</keyword>
<dbReference type="EMBL" id="OU503054">
    <property type="protein sequence ID" value="CAI9782319.1"/>
    <property type="molecule type" value="Genomic_DNA"/>
</dbReference>
<protein>
    <submittedName>
        <fullName evidence="1">Uncharacterized protein</fullName>
    </submittedName>
</protein>
<gene>
    <name evidence="1" type="ORF">FPE_LOCUS29749</name>
</gene>
<name>A0AAD2E9H1_9LAMI</name>
<accession>A0AAD2E9H1</accession>
<proteinExistence type="predicted"/>
<evidence type="ECO:0000313" key="1">
    <source>
        <dbReference type="EMBL" id="CAI9782319.1"/>
    </source>
</evidence>
<reference evidence="1" key="1">
    <citation type="submission" date="2023-05" db="EMBL/GenBank/DDBJ databases">
        <authorList>
            <person name="Huff M."/>
        </authorList>
    </citation>
    <scope>NUCLEOTIDE SEQUENCE</scope>
</reference>
<organism evidence="1 2">
    <name type="scientific">Fraxinus pennsylvanica</name>
    <dbReference type="NCBI Taxonomy" id="56036"/>
    <lineage>
        <taxon>Eukaryota</taxon>
        <taxon>Viridiplantae</taxon>
        <taxon>Streptophyta</taxon>
        <taxon>Embryophyta</taxon>
        <taxon>Tracheophyta</taxon>
        <taxon>Spermatophyta</taxon>
        <taxon>Magnoliopsida</taxon>
        <taxon>eudicotyledons</taxon>
        <taxon>Gunneridae</taxon>
        <taxon>Pentapetalae</taxon>
        <taxon>asterids</taxon>
        <taxon>lamiids</taxon>
        <taxon>Lamiales</taxon>
        <taxon>Oleaceae</taxon>
        <taxon>Oleeae</taxon>
        <taxon>Fraxinus</taxon>
    </lineage>
</organism>
<sequence length="104" mass="11850">MQQREICDQCSHSTTNNMLTSYLEDLVVEIDLTNKLLLAAPRHGRDSYPSDEGTTGVPGGVRSLSNIKAQEIIRVRVLELIIRKTDYYDNLLKLFCSTLKAFRF</sequence>
<dbReference type="AlphaFoldDB" id="A0AAD2E9H1"/>